<protein>
    <submittedName>
        <fullName evidence="8">Unannotated protein</fullName>
    </submittedName>
</protein>
<keyword evidence="3" id="KW-0808">Transferase</keyword>
<evidence type="ECO:0000313" key="6">
    <source>
        <dbReference type="EMBL" id="CAB4368225.1"/>
    </source>
</evidence>
<feature type="domain" description="N-acetyltransferase" evidence="5">
    <location>
        <begin position="12"/>
        <end position="158"/>
    </location>
</feature>
<dbReference type="NCBIfam" id="TIGR01575">
    <property type="entry name" value="rimI"/>
    <property type="match status" value="1"/>
</dbReference>
<accession>A0A6J6V5D7</accession>
<dbReference type="Gene3D" id="3.40.630.30">
    <property type="match status" value="1"/>
</dbReference>
<dbReference type="PANTHER" id="PTHR43420">
    <property type="entry name" value="ACETYLTRANSFERASE"/>
    <property type="match status" value="1"/>
</dbReference>
<dbReference type="SUPFAM" id="SSF55729">
    <property type="entry name" value="Acyl-CoA N-acyltransferases (Nat)"/>
    <property type="match status" value="1"/>
</dbReference>
<reference evidence="8" key="1">
    <citation type="submission" date="2020-05" db="EMBL/GenBank/DDBJ databases">
        <authorList>
            <person name="Chiriac C."/>
            <person name="Salcher M."/>
            <person name="Ghai R."/>
            <person name="Kavagutti S V."/>
        </authorList>
    </citation>
    <scope>NUCLEOTIDE SEQUENCE</scope>
</reference>
<dbReference type="InterPro" id="IPR016181">
    <property type="entry name" value="Acyl_CoA_acyltransferase"/>
</dbReference>
<evidence type="ECO:0000256" key="4">
    <source>
        <dbReference type="ARBA" id="ARBA00023315"/>
    </source>
</evidence>
<dbReference type="EMBL" id="CAFBQH010000115">
    <property type="protein sequence ID" value="CAB5056121.1"/>
    <property type="molecule type" value="Genomic_DNA"/>
</dbReference>
<evidence type="ECO:0000256" key="3">
    <source>
        <dbReference type="ARBA" id="ARBA00022679"/>
    </source>
</evidence>
<name>A0A6J6V5D7_9ZZZZ</name>
<evidence type="ECO:0000313" key="9">
    <source>
        <dbReference type="EMBL" id="CAB5056121.1"/>
    </source>
</evidence>
<evidence type="ECO:0000256" key="2">
    <source>
        <dbReference type="ARBA" id="ARBA00022490"/>
    </source>
</evidence>
<evidence type="ECO:0000256" key="1">
    <source>
        <dbReference type="ARBA" id="ARBA00005395"/>
    </source>
</evidence>
<dbReference type="PROSITE" id="PS51186">
    <property type="entry name" value="GNAT"/>
    <property type="match status" value="1"/>
</dbReference>
<keyword evidence="2" id="KW-0963">Cytoplasm</keyword>
<dbReference type="CDD" id="cd04301">
    <property type="entry name" value="NAT_SF"/>
    <property type="match status" value="1"/>
</dbReference>
<keyword evidence="4" id="KW-0012">Acyltransferase</keyword>
<dbReference type="Pfam" id="PF00583">
    <property type="entry name" value="Acetyltransf_1"/>
    <property type="match status" value="1"/>
</dbReference>
<dbReference type="PANTHER" id="PTHR43420:SF44">
    <property type="entry name" value="ACETYLTRANSFERASE YPEA"/>
    <property type="match status" value="1"/>
</dbReference>
<comment type="similarity">
    <text evidence="1">Belongs to the acetyltransferase family. RimI subfamily.</text>
</comment>
<gene>
    <name evidence="7" type="ORF">UFOPK2334_00676</name>
    <name evidence="8" type="ORF">UFOPK2870_01083</name>
    <name evidence="6" type="ORF">UFOPK4179_01023</name>
    <name evidence="9" type="ORF">UFOPK4293_01459</name>
</gene>
<dbReference type="EMBL" id="CAETWZ010000106">
    <property type="protein sequence ID" value="CAB4368225.1"/>
    <property type="molecule type" value="Genomic_DNA"/>
</dbReference>
<proteinExistence type="inferred from homology"/>
<organism evidence="8">
    <name type="scientific">freshwater metagenome</name>
    <dbReference type="NCBI Taxonomy" id="449393"/>
    <lineage>
        <taxon>unclassified sequences</taxon>
        <taxon>metagenomes</taxon>
        <taxon>ecological metagenomes</taxon>
    </lineage>
</organism>
<dbReference type="GO" id="GO:0008080">
    <property type="term" value="F:N-acetyltransferase activity"/>
    <property type="evidence" value="ECO:0007669"/>
    <property type="project" value="InterPro"/>
</dbReference>
<evidence type="ECO:0000259" key="5">
    <source>
        <dbReference type="PROSITE" id="PS51186"/>
    </source>
</evidence>
<sequence>MSFLRERMTDALTTETMRRRHLRRVMEIEDGLYPRPWTHRTFVTELSLMREGARYYLVAYVGDVLVGYGGLMFSGDDAHVTNVAVDPDWQGRGVATEIMLDLVLLARDRGCLAMTLEVRHTNTAAQQLYRRFGFVPAGIRKKYYENKDDAIIMWAHGVDTPEFLERIRLIESRRPS</sequence>
<dbReference type="InterPro" id="IPR000182">
    <property type="entry name" value="GNAT_dom"/>
</dbReference>
<dbReference type="EMBL" id="CAEZXA010000046">
    <property type="protein sequence ID" value="CAB4673631.1"/>
    <property type="molecule type" value="Genomic_DNA"/>
</dbReference>
<dbReference type="InterPro" id="IPR050680">
    <property type="entry name" value="YpeA/RimI_acetyltransf"/>
</dbReference>
<evidence type="ECO:0000313" key="7">
    <source>
        <dbReference type="EMBL" id="CAB4673631.1"/>
    </source>
</evidence>
<evidence type="ECO:0000313" key="8">
    <source>
        <dbReference type="EMBL" id="CAB4766856.1"/>
    </source>
</evidence>
<dbReference type="EMBL" id="CAEZZL010000098">
    <property type="protein sequence ID" value="CAB4766856.1"/>
    <property type="molecule type" value="Genomic_DNA"/>
</dbReference>
<dbReference type="InterPro" id="IPR006464">
    <property type="entry name" value="AcTrfase_RimI/Ard1"/>
</dbReference>
<dbReference type="AlphaFoldDB" id="A0A6J6V5D7"/>